<dbReference type="RefSeq" id="WP_114375013.1">
    <property type="nucleotide sequence ID" value="NZ_CP031092.1"/>
</dbReference>
<dbReference type="InterPro" id="IPR054470">
    <property type="entry name" value="FIMAH_dom"/>
</dbReference>
<evidence type="ECO:0000259" key="1">
    <source>
        <dbReference type="Pfam" id="PF05547"/>
    </source>
</evidence>
<protein>
    <recommendedName>
        <fullName evidence="5">M6 family metalloprotease domain-containing protein</fullName>
    </recommendedName>
</protein>
<evidence type="ECO:0000313" key="3">
    <source>
        <dbReference type="EMBL" id="AXF57313.1"/>
    </source>
</evidence>
<keyword evidence="4" id="KW-1185">Reference proteome</keyword>
<dbReference type="InterPro" id="IPR013783">
    <property type="entry name" value="Ig-like_fold"/>
</dbReference>
<organism evidence="3 4">
    <name type="scientific">Salicibibacter kimchii</name>
    <dbReference type="NCBI Taxonomy" id="2099786"/>
    <lineage>
        <taxon>Bacteria</taxon>
        <taxon>Bacillati</taxon>
        <taxon>Bacillota</taxon>
        <taxon>Bacilli</taxon>
        <taxon>Bacillales</taxon>
        <taxon>Bacillaceae</taxon>
        <taxon>Salicibibacter</taxon>
    </lineage>
</organism>
<dbReference type="Pfam" id="PF05547">
    <property type="entry name" value="Peptidase_M6"/>
    <property type="match status" value="1"/>
</dbReference>
<dbReference type="AlphaFoldDB" id="A0A345C282"/>
<dbReference type="Proteomes" id="UP000252100">
    <property type="component" value="Chromosome"/>
</dbReference>
<dbReference type="InterPro" id="IPR008757">
    <property type="entry name" value="Peptidase_M6-like_domain"/>
</dbReference>
<accession>A0A345C282</accession>
<reference evidence="3 4" key="1">
    <citation type="journal article" date="2018" name="J. Microbiol.">
        <title>Salicibibacter kimchii gen. nov., sp. nov., a moderately halophilic and alkalitolerant bacterium in the family Bacillaceae, isolated from kimchi.</title>
        <authorList>
            <person name="Jang J.Y."/>
            <person name="Oh Y.J."/>
            <person name="Lim S.K."/>
            <person name="Park H.K."/>
            <person name="Lee C."/>
            <person name="Kim J.Y."/>
            <person name="Lee M.A."/>
            <person name="Choi H.J."/>
        </authorList>
    </citation>
    <scope>NUCLEOTIDE SEQUENCE [LARGE SCALE GENOMIC DNA]</scope>
    <source>
        <strain evidence="3 4">NKC1-1</strain>
    </source>
</reference>
<name>A0A345C282_9BACI</name>
<dbReference type="GO" id="GO:0008233">
    <property type="term" value="F:peptidase activity"/>
    <property type="evidence" value="ECO:0007669"/>
    <property type="project" value="InterPro"/>
</dbReference>
<dbReference type="SUPFAM" id="SSF55486">
    <property type="entry name" value="Metalloproteases ('zincins'), catalytic domain"/>
    <property type="match status" value="1"/>
</dbReference>
<feature type="domain" description="Peptidase M6-like" evidence="1">
    <location>
        <begin position="266"/>
        <end position="329"/>
    </location>
</feature>
<dbReference type="OrthoDB" id="5165286at2"/>
<gene>
    <name evidence="3" type="ORF">DT065_15755</name>
</gene>
<evidence type="ECO:0000259" key="2">
    <source>
        <dbReference type="Pfam" id="PF22888"/>
    </source>
</evidence>
<dbReference type="Gene3D" id="2.60.40.10">
    <property type="entry name" value="Immunoglobulins"/>
    <property type="match status" value="1"/>
</dbReference>
<evidence type="ECO:0000313" key="4">
    <source>
        <dbReference type="Proteomes" id="UP000252100"/>
    </source>
</evidence>
<dbReference type="Pfam" id="PF22888">
    <property type="entry name" value="FIMAH"/>
    <property type="match status" value="1"/>
</dbReference>
<dbReference type="GO" id="GO:0006508">
    <property type="term" value="P:proteolysis"/>
    <property type="evidence" value="ECO:0007669"/>
    <property type="project" value="InterPro"/>
</dbReference>
<dbReference type="EMBL" id="CP031092">
    <property type="protein sequence ID" value="AXF57313.1"/>
    <property type="molecule type" value="Genomic_DNA"/>
</dbReference>
<proteinExistence type="predicted"/>
<feature type="domain" description="FIMAH" evidence="2">
    <location>
        <begin position="660"/>
        <end position="741"/>
    </location>
</feature>
<evidence type="ECO:0008006" key="5">
    <source>
        <dbReference type="Google" id="ProtNLM"/>
    </source>
</evidence>
<dbReference type="KEGG" id="rue:DT065_15755"/>
<sequence length="744" mass="84348">MKLGKRSLIFFISLPFITSTVFQEGSIANANESGLSEFPPPVDEESWVLPRDMTWDDYEPVPGIDWQDTDIEPDREIRGAIILVDFPDQEFILSQPEGSDPAGNPIDASEVPEEELGEWWEDFLNTPQELNNHRTVDEFWMENSYGDWGVELDAFGPYTMEHNEFQYGLNEFDQQEYMPEGYEAQDLVPDAQEAAQEDIENSGVDYDFEFIVHSGYDESSLWQEFGEMMFEGPEDVPDEFGSPYEDHPNWANTRYVDWTSWFAARSIWSHAYAGGSVQAENSGQSVFAHEFGHIEGLGDNYNNPYADPVSRSYSGPWELMSRGAFNGPGGPHTRWMIPATEGSSAPSHHMLRNKIKQDFVTEGEDYLEVDRDDLAEEGPVFEDILARAVPSGSEFEHDKLHGINVTMDEDKTPRNDLEDDWRADMQAGEDWYDNYTIEVVDQVGFDSFQPDAGVLLAKTKDEEQAPFIWAIDAHPEDIDEVDFERPDGTTQMLSKGDYQQLADALFKAGTADGVVSEYTDEDNRLHFYVLDKNEDEDGALSYRTAVRHMDEGGPYERGVDVDTSTVEHAEPGRVAEYNFSVTNSGEETDLVRLDLDMEKDWDYMLEHEVIEVEAGETVDVPVYVELPENEQLPSDLTFSATSETDEEQAVSVERGVGVSAASMEALVEQYEDEGAFENEEASHALTLHLTAVSHFEEQEEAEKVSNHMEGFKALLDHQLEEELITEEAYGTFYTYTDELIEKLD</sequence>